<reference evidence="1 2" key="1">
    <citation type="submission" date="2021-03" db="EMBL/GenBank/DDBJ databases">
        <title>Fibrella sp. HMF5036 genome sequencing and assembly.</title>
        <authorList>
            <person name="Kang H."/>
            <person name="Kim H."/>
            <person name="Bae S."/>
            <person name="Joh K."/>
        </authorList>
    </citation>
    <scope>NUCLEOTIDE SEQUENCE [LARGE SCALE GENOMIC DNA]</scope>
    <source>
        <strain evidence="1 2">HMF5036</strain>
    </source>
</reference>
<comment type="caution">
    <text evidence="1">The sequence shown here is derived from an EMBL/GenBank/DDBJ whole genome shotgun (WGS) entry which is preliminary data.</text>
</comment>
<dbReference type="PROSITE" id="PS51257">
    <property type="entry name" value="PROKAR_LIPOPROTEIN"/>
    <property type="match status" value="1"/>
</dbReference>
<name>A0A939JUM7_9BACT</name>
<evidence type="ECO:0008006" key="3">
    <source>
        <dbReference type="Google" id="ProtNLM"/>
    </source>
</evidence>
<sequence length="130" mass="13961">MQRVSNYFFLPAILLMAFSCEKTVAPEQTTSIEQKALLVGNGLPADGCGAHLVINLNAANDEGTTVLPTEATRPLFDKAIADEEAKQANGFWMGQKLVTVRYTPTTGTGTLECGWGKRSTVQLVALTSLQ</sequence>
<proteinExistence type="predicted"/>
<accession>A0A939JUM7</accession>
<dbReference type="EMBL" id="JAFMYU010000002">
    <property type="protein sequence ID" value="MBO0929947.1"/>
    <property type="molecule type" value="Genomic_DNA"/>
</dbReference>
<evidence type="ECO:0000313" key="2">
    <source>
        <dbReference type="Proteomes" id="UP000664795"/>
    </source>
</evidence>
<protein>
    <recommendedName>
        <fullName evidence="3">Lipoprotein</fullName>
    </recommendedName>
</protein>
<organism evidence="1 2">
    <name type="scientific">Fibrella aquatilis</name>
    <dbReference type="NCBI Taxonomy" id="2817059"/>
    <lineage>
        <taxon>Bacteria</taxon>
        <taxon>Pseudomonadati</taxon>
        <taxon>Bacteroidota</taxon>
        <taxon>Cytophagia</taxon>
        <taxon>Cytophagales</taxon>
        <taxon>Spirosomataceae</taxon>
        <taxon>Fibrella</taxon>
    </lineage>
</organism>
<evidence type="ECO:0000313" key="1">
    <source>
        <dbReference type="EMBL" id="MBO0929947.1"/>
    </source>
</evidence>
<keyword evidence="2" id="KW-1185">Reference proteome</keyword>
<dbReference type="AlphaFoldDB" id="A0A939JUM7"/>
<dbReference type="Proteomes" id="UP000664795">
    <property type="component" value="Unassembled WGS sequence"/>
</dbReference>
<gene>
    <name evidence="1" type="ORF">J2I48_03030</name>
</gene>
<dbReference type="RefSeq" id="WP_207333916.1">
    <property type="nucleotide sequence ID" value="NZ_JAFMYU010000002.1"/>
</dbReference>